<name>A0A916ZIF7_9BACL</name>
<dbReference type="RefSeq" id="WP_188999485.1">
    <property type="nucleotide sequence ID" value="NZ_BMHP01000009.1"/>
</dbReference>
<comment type="caution">
    <text evidence="2">The sequence shown here is derived from an EMBL/GenBank/DDBJ whole genome shotgun (WGS) entry which is preliminary data.</text>
</comment>
<feature type="chain" id="PRO_5038032574" evidence="1">
    <location>
        <begin position="25"/>
        <end position="269"/>
    </location>
</feature>
<organism evidence="2 3">
    <name type="scientific">Paenibacillus nasutitermitis</name>
    <dbReference type="NCBI Taxonomy" id="1652958"/>
    <lineage>
        <taxon>Bacteria</taxon>
        <taxon>Bacillati</taxon>
        <taxon>Bacillota</taxon>
        <taxon>Bacilli</taxon>
        <taxon>Bacillales</taxon>
        <taxon>Paenibacillaceae</taxon>
        <taxon>Paenibacillus</taxon>
    </lineage>
</organism>
<dbReference type="Proteomes" id="UP000612456">
    <property type="component" value="Unassembled WGS sequence"/>
</dbReference>
<dbReference type="AlphaFoldDB" id="A0A916ZIF7"/>
<evidence type="ECO:0000313" key="2">
    <source>
        <dbReference type="EMBL" id="GGD98115.1"/>
    </source>
</evidence>
<evidence type="ECO:0000313" key="3">
    <source>
        <dbReference type="Proteomes" id="UP000612456"/>
    </source>
</evidence>
<feature type="signal peptide" evidence="1">
    <location>
        <begin position="1"/>
        <end position="24"/>
    </location>
</feature>
<dbReference type="EMBL" id="BMHP01000009">
    <property type="protein sequence ID" value="GGD98115.1"/>
    <property type="molecule type" value="Genomic_DNA"/>
</dbReference>
<sequence>MLKKMVILLLIAGLLVAAPHAMLAAAFQLSPTAKTAMDKLAAGPDRALGGKITAAYNELLKLQEEAGRMDKDIGVLHLANAEAETLVRKLIKELNADKRSKLEAQVKLTQDKYEPLFLSYTALNKQIAAVRPLKSKSYNAMLRAQADIMQTAVQIARADIKTKQAALKALKDSNTQTAKKIRAILDEADPLRASIKAEKSALSAPRKLTTEFGKSLNQAIKKNDANSVLSSLNSLVTVARQISAQNRKILELEKKTSGIIAKAKTQIPK</sequence>
<keyword evidence="1" id="KW-0732">Signal</keyword>
<reference evidence="2" key="1">
    <citation type="journal article" date="2014" name="Int. J. Syst. Evol. Microbiol.">
        <title>Complete genome sequence of Corynebacterium casei LMG S-19264T (=DSM 44701T), isolated from a smear-ripened cheese.</title>
        <authorList>
            <consortium name="US DOE Joint Genome Institute (JGI-PGF)"/>
            <person name="Walter F."/>
            <person name="Albersmeier A."/>
            <person name="Kalinowski J."/>
            <person name="Ruckert C."/>
        </authorList>
    </citation>
    <scope>NUCLEOTIDE SEQUENCE</scope>
    <source>
        <strain evidence="2">CGMCC 1.15178</strain>
    </source>
</reference>
<proteinExistence type="predicted"/>
<reference evidence="2" key="2">
    <citation type="submission" date="2020-09" db="EMBL/GenBank/DDBJ databases">
        <authorList>
            <person name="Sun Q."/>
            <person name="Zhou Y."/>
        </authorList>
    </citation>
    <scope>NUCLEOTIDE SEQUENCE</scope>
    <source>
        <strain evidence="2">CGMCC 1.15178</strain>
    </source>
</reference>
<gene>
    <name evidence="2" type="ORF">GCM10010911_66140</name>
</gene>
<evidence type="ECO:0000256" key="1">
    <source>
        <dbReference type="SAM" id="SignalP"/>
    </source>
</evidence>
<protein>
    <submittedName>
        <fullName evidence="2">Uncharacterized protein</fullName>
    </submittedName>
</protein>
<keyword evidence="3" id="KW-1185">Reference proteome</keyword>
<accession>A0A916ZIF7</accession>